<keyword evidence="2" id="KW-1185">Reference proteome</keyword>
<proteinExistence type="predicted"/>
<comment type="caution">
    <text evidence="1">The sequence shown here is derived from an EMBL/GenBank/DDBJ whole genome shotgun (WGS) entry which is preliminary data.</text>
</comment>
<evidence type="ECO:0000313" key="1">
    <source>
        <dbReference type="EMBL" id="KAF7380335.1"/>
    </source>
</evidence>
<organism evidence="1 2">
    <name type="scientific">Vespula germanica</name>
    <name type="common">German yellow jacket</name>
    <name type="synonym">Paravespula germanica</name>
    <dbReference type="NCBI Taxonomy" id="30212"/>
    <lineage>
        <taxon>Eukaryota</taxon>
        <taxon>Metazoa</taxon>
        <taxon>Ecdysozoa</taxon>
        <taxon>Arthropoda</taxon>
        <taxon>Hexapoda</taxon>
        <taxon>Insecta</taxon>
        <taxon>Pterygota</taxon>
        <taxon>Neoptera</taxon>
        <taxon>Endopterygota</taxon>
        <taxon>Hymenoptera</taxon>
        <taxon>Apocrita</taxon>
        <taxon>Aculeata</taxon>
        <taxon>Vespoidea</taxon>
        <taxon>Vespidae</taxon>
        <taxon>Vespinae</taxon>
        <taxon>Vespula</taxon>
    </lineage>
</organism>
<dbReference type="Proteomes" id="UP000617340">
    <property type="component" value="Unassembled WGS sequence"/>
</dbReference>
<protein>
    <submittedName>
        <fullName evidence="1">Uncharacterized protein</fullName>
    </submittedName>
</protein>
<sequence length="150" mass="17283">MKNVPYTSCMESTYRFTRYQSIWNDKGNLMVISKDSKRKNLGIKAEDEVEVEGVTGDEEVDVDADVGLWPNIDVAILELNSNVPNTVYRKDEVEWIIVTEIKLEEEGDKICKGSEYEHGPDSYAVLECFIRMMLRRDGICLSQRIEMDFS</sequence>
<dbReference type="EMBL" id="JACSDZ010000023">
    <property type="protein sequence ID" value="KAF7380335.1"/>
    <property type="molecule type" value="Genomic_DNA"/>
</dbReference>
<accession>A0A834J2B2</accession>
<gene>
    <name evidence="1" type="ORF">HZH68_016200</name>
</gene>
<name>A0A834J2B2_VESGE</name>
<dbReference type="AlphaFoldDB" id="A0A834J2B2"/>
<reference evidence="1" key="1">
    <citation type="journal article" date="2020" name="G3 (Bethesda)">
        <title>High-Quality Assemblies for Three Invasive Social Wasps from the &lt;i&gt;Vespula&lt;/i&gt; Genus.</title>
        <authorList>
            <person name="Harrop T.W.R."/>
            <person name="Guhlin J."/>
            <person name="McLaughlin G.M."/>
            <person name="Permina E."/>
            <person name="Stockwell P."/>
            <person name="Gilligan J."/>
            <person name="Le Lec M.F."/>
            <person name="Gruber M.A.M."/>
            <person name="Quinn O."/>
            <person name="Lovegrove M."/>
            <person name="Duncan E.J."/>
            <person name="Remnant E.J."/>
            <person name="Van Eeckhoven J."/>
            <person name="Graham B."/>
            <person name="Knapp R.A."/>
            <person name="Langford K.W."/>
            <person name="Kronenberg Z."/>
            <person name="Press M.O."/>
            <person name="Eacker S.M."/>
            <person name="Wilson-Rankin E.E."/>
            <person name="Purcell J."/>
            <person name="Lester P.J."/>
            <person name="Dearden P.K."/>
        </authorList>
    </citation>
    <scope>NUCLEOTIDE SEQUENCE</scope>
    <source>
        <strain evidence="1">Linc-1</strain>
    </source>
</reference>
<evidence type="ECO:0000313" key="2">
    <source>
        <dbReference type="Proteomes" id="UP000617340"/>
    </source>
</evidence>